<dbReference type="EMBL" id="JAVDXT010000002">
    <property type="protein sequence ID" value="MDR7377531.1"/>
    <property type="molecule type" value="Genomic_DNA"/>
</dbReference>
<dbReference type="Proteomes" id="UP001180487">
    <property type="component" value="Unassembled WGS sequence"/>
</dbReference>
<gene>
    <name evidence="7" type="ORF">J2X19_002210</name>
</gene>
<evidence type="ECO:0000256" key="1">
    <source>
        <dbReference type="ARBA" id="ARBA00007812"/>
    </source>
</evidence>
<dbReference type="InterPro" id="IPR045229">
    <property type="entry name" value="TPP_enz"/>
</dbReference>
<feature type="domain" description="Thiamine pyrophosphate enzyme TPP-binding" evidence="5">
    <location>
        <begin position="419"/>
        <end position="573"/>
    </location>
</feature>
<evidence type="ECO:0000313" key="7">
    <source>
        <dbReference type="EMBL" id="MDR7377531.1"/>
    </source>
</evidence>
<organism evidence="7 8">
    <name type="scientific">Rhodoferax ferrireducens</name>
    <dbReference type="NCBI Taxonomy" id="192843"/>
    <lineage>
        <taxon>Bacteria</taxon>
        <taxon>Pseudomonadati</taxon>
        <taxon>Pseudomonadota</taxon>
        <taxon>Betaproteobacteria</taxon>
        <taxon>Burkholderiales</taxon>
        <taxon>Comamonadaceae</taxon>
        <taxon>Rhodoferax</taxon>
    </lineage>
</organism>
<name>A0ABU2C875_9BURK</name>
<evidence type="ECO:0000256" key="2">
    <source>
        <dbReference type="ARBA" id="ARBA00023052"/>
    </source>
</evidence>
<dbReference type="EC" id="3.7.1.22" evidence="7"/>
<dbReference type="NCBIfam" id="TIGR04377">
    <property type="entry name" value="myo_inos_iolD"/>
    <property type="match status" value="1"/>
</dbReference>
<dbReference type="InterPro" id="IPR000399">
    <property type="entry name" value="TPP-bd_CS"/>
</dbReference>
<feature type="domain" description="Thiamine pyrophosphate enzyme central" evidence="4">
    <location>
        <begin position="221"/>
        <end position="352"/>
    </location>
</feature>
<reference evidence="7 8" key="1">
    <citation type="submission" date="2023-07" db="EMBL/GenBank/DDBJ databases">
        <title>Sorghum-associated microbial communities from plants grown in Nebraska, USA.</title>
        <authorList>
            <person name="Schachtman D."/>
        </authorList>
    </citation>
    <scope>NUCLEOTIDE SEQUENCE [LARGE SCALE GENOMIC DNA]</scope>
    <source>
        <strain evidence="7 8">BE313</strain>
    </source>
</reference>
<evidence type="ECO:0000313" key="8">
    <source>
        <dbReference type="Proteomes" id="UP001180487"/>
    </source>
</evidence>
<dbReference type="GO" id="GO:0102481">
    <property type="term" value="F:3D-(3,5/4)-trihydroxycyclohexane-1,2-dione hydrolase activity"/>
    <property type="evidence" value="ECO:0007669"/>
    <property type="project" value="UniProtKB-EC"/>
</dbReference>
<evidence type="ECO:0000259" key="5">
    <source>
        <dbReference type="Pfam" id="PF02775"/>
    </source>
</evidence>
<comment type="similarity">
    <text evidence="1 3">Belongs to the TPP enzyme family.</text>
</comment>
<keyword evidence="7" id="KW-0378">Hydrolase</keyword>
<dbReference type="Gene3D" id="3.40.50.970">
    <property type="match status" value="2"/>
</dbReference>
<dbReference type="Pfam" id="PF00205">
    <property type="entry name" value="TPP_enzyme_M"/>
    <property type="match status" value="1"/>
</dbReference>
<accession>A0ABU2C875</accession>
<dbReference type="InterPro" id="IPR011766">
    <property type="entry name" value="TPP_enzyme_TPP-bd"/>
</dbReference>
<dbReference type="PROSITE" id="PS00187">
    <property type="entry name" value="TPP_ENZYMES"/>
    <property type="match status" value="1"/>
</dbReference>
<dbReference type="CDD" id="cd07035">
    <property type="entry name" value="TPP_PYR_POX_like"/>
    <property type="match status" value="1"/>
</dbReference>
<dbReference type="PANTHER" id="PTHR18968:SF9">
    <property type="entry name" value="3D-(3,5_4)-TRIHYDROXYCYCLOHEXANE-1,2-DIONE HYDROLASE"/>
    <property type="match status" value="1"/>
</dbReference>
<dbReference type="InterPro" id="IPR012001">
    <property type="entry name" value="Thiamin_PyroP_enz_TPP-bd_dom"/>
</dbReference>
<feature type="domain" description="Thiamine pyrophosphate enzyme N-terminal TPP-binding" evidence="6">
    <location>
        <begin position="35"/>
        <end position="132"/>
    </location>
</feature>
<keyword evidence="2 3" id="KW-0786">Thiamine pyrophosphate</keyword>
<dbReference type="Pfam" id="PF02775">
    <property type="entry name" value="TPP_enzyme_C"/>
    <property type="match status" value="1"/>
</dbReference>
<dbReference type="InterPro" id="IPR012000">
    <property type="entry name" value="Thiamin_PyroP_enz_cen_dom"/>
</dbReference>
<dbReference type="InterPro" id="IPR029061">
    <property type="entry name" value="THDP-binding"/>
</dbReference>
<sequence>MKTQKLTMSQALVKHLAALQVEMADGSIQPYCAGVFTIFGHGNVAGFGEALYAERAQLPTYRAHNEQGMAHAAVAYAKAHFRQRIMAVSTSIGPGATNLVTAAAMAHVNRLPVLLLPGDTFASRAPDPVLQQIESFQHGDLSANDTFRPVTRFFDRITRAEQILTALPRAIQVMTDPASCGPVCLALPQDVQTHAFDCPESFLQPGVIHFRRPPADTRELTAAAALLKTAKQPLIVAGGGVLYSQAWDALRAFAEKHGVPVVESHGGKSSLPWDHPLNLGGIGVDGGPAANELAREADVVLAVGTRLQDFTTGSHALFAKAKLLCLNVQSFDATKWAGTALVADARVGLAQLSTAAGDWKAEPAWTTRARSLAAGWVKRVTELTTAVPKDVLPYDAEVIGAVRDSIANSDVHDVVVCAAGTLPAELHKLWRATRPGNYHVEYGYSCMGYEVAGALGAKMARPDQEVIVIVGDGSYMMMNSELATSVLLGKKLIVVILDNRGYGCINRLQRASGTPNFNNMLDDCIPEGGSSSQIDFAMHGRSMGADAVHVKDVAELKTAMVAARAATKSQVIVIDTTYERTTAEGGCWWEVAIPEVSERPAVNEAFERYTAAKTEQRI</sequence>
<dbReference type="PANTHER" id="PTHR18968">
    <property type="entry name" value="THIAMINE PYROPHOSPHATE ENZYMES"/>
    <property type="match status" value="1"/>
</dbReference>
<dbReference type="RefSeq" id="WP_310373177.1">
    <property type="nucleotide sequence ID" value="NZ_JAVDXT010000002.1"/>
</dbReference>
<evidence type="ECO:0000259" key="6">
    <source>
        <dbReference type="Pfam" id="PF02776"/>
    </source>
</evidence>
<evidence type="ECO:0000256" key="3">
    <source>
        <dbReference type="RuleBase" id="RU362132"/>
    </source>
</evidence>
<dbReference type="SUPFAM" id="SSF52467">
    <property type="entry name" value="DHS-like NAD/FAD-binding domain"/>
    <property type="match status" value="1"/>
</dbReference>
<comment type="caution">
    <text evidence="7">The sequence shown here is derived from an EMBL/GenBank/DDBJ whole genome shotgun (WGS) entry which is preliminary data.</text>
</comment>
<proteinExistence type="inferred from homology"/>
<evidence type="ECO:0000259" key="4">
    <source>
        <dbReference type="Pfam" id="PF00205"/>
    </source>
</evidence>
<dbReference type="SUPFAM" id="SSF52518">
    <property type="entry name" value="Thiamin diphosphate-binding fold (THDP-binding)"/>
    <property type="match status" value="2"/>
</dbReference>
<dbReference type="Pfam" id="PF02776">
    <property type="entry name" value="TPP_enzyme_N"/>
    <property type="match status" value="1"/>
</dbReference>
<keyword evidence="8" id="KW-1185">Reference proteome</keyword>
<dbReference type="InterPro" id="IPR029035">
    <property type="entry name" value="DHS-like_NAD/FAD-binding_dom"/>
</dbReference>
<protein>
    <submittedName>
        <fullName evidence="7">3D-(3,5/4)-trihydroxycyclohexane-1,2-dione acylhydrolase (Decyclizing)</fullName>
        <ecNumber evidence="7">3.7.1.22</ecNumber>
    </submittedName>
</protein>
<dbReference type="InterPro" id="IPR030817">
    <property type="entry name" value="Myo_inos_IolD"/>
</dbReference>
<dbReference type="Gene3D" id="3.40.50.1220">
    <property type="entry name" value="TPP-binding domain"/>
    <property type="match status" value="1"/>
</dbReference>